<dbReference type="AlphaFoldDB" id="K1U0H0"/>
<dbReference type="EMBL" id="AJWY01002081">
    <property type="protein sequence ID" value="EKC78787.1"/>
    <property type="molecule type" value="Genomic_DNA"/>
</dbReference>
<dbReference type="PANTHER" id="PTHR35813:SF1">
    <property type="entry name" value="INNER MEMBRANE PROTEIN YBAN"/>
    <property type="match status" value="1"/>
</dbReference>
<evidence type="ECO:0000313" key="2">
    <source>
        <dbReference type="EMBL" id="EKC78787.1"/>
    </source>
</evidence>
<comment type="caution">
    <text evidence="2">The sequence shown here is derived from an EMBL/GenBank/DDBJ whole genome shotgun (WGS) entry which is preliminary data.</text>
</comment>
<keyword evidence="1" id="KW-0472">Membrane</keyword>
<protein>
    <recommendedName>
        <fullName evidence="3">Membrane protein containing DUF454</fullName>
    </recommendedName>
</protein>
<reference evidence="2" key="1">
    <citation type="journal article" date="2013" name="Environ. Microbiol.">
        <title>Microbiota from the distal guts of lean and obese adolescents exhibit partial functional redundancy besides clear differences in community structure.</title>
        <authorList>
            <person name="Ferrer M."/>
            <person name="Ruiz A."/>
            <person name="Lanza F."/>
            <person name="Haange S.B."/>
            <person name="Oberbach A."/>
            <person name="Till H."/>
            <person name="Bargiela R."/>
            <person name="Campoy C."/>
            <person name="Segura M.T."/>
            <person name="Richter M."/>
            <person name="von Bergen M."/>
            <person name="Seifert J."/>
            <person name="Suarez A."/>
        </authorList>
    </citation>
    <scope>NUCLEOTIDE SEQUENCE</scope>
</reference>
<organism evidence="2">
    <name type="scientific">human gut metagenome</name>
    <dbReference type="NCBI Taxonomy" id="408170"/>
    <lineage>
        <taxon>unclassified sequences</taxon>
        <taxon>metagenomes</taxon>
        <taxon>organismal metagenomes</taxon>
    </lineage>
</organism>
<dbReference type="GO" id="GO:0005886">
    <property type="term" value="C:plasma membrane"/>
    <property type="evidence" value="ECO:0007669"/>
    <property type="project" value="TreeGrafter"/>
</dbReference>
<keyword evidence="1" id="KW-0812">Transmembrane</keyword>
<proteinExistence type="predicted"/>
<dbReference type="InterPro" id="IPR007401">
    <property type="entry name" value="DUF454"/>
</dbReference>
<name>K1U0H0_9ZZZZ</name>
<keyword evidence="1" id="KW-1133">Transmembrane helix</keyword>
<gene>
    <name evidence="2" type="ORF">LEA_03121</name>
</gene>
<evidence type="ECO:0000256" key="1">
    <source>
        <dbReference type="SAM" id="Phobius"/>
    </source>
</evidence>
<evidence type="ECO:0008006" key="3">
    <source>
        <dbReference type="Google" id="ProtNLM"/>
    </source>
</evidence>
<sequence length="142" mass="15374">MPVYGNKDLLFQLQSALLQTGYAGENPRGYALFGAENVVFPSGDGGFPCDRIEKREKTTGGIKVKIKKLLYVILGCIGLALGAVGAVLPLLPAFPFLLLAAFCFAKSSEKLHRWFTGTKLYKNNLESYVKGQGMTGRPKSGL</sequence>
<dbReference type="Pfam" id="PF04304">
    <property type="entry name" value="DUF454"/>
    <property type="match status" value="1"/>
</dbReference>
<dbReference type="PANTHER" id="PTHR35813">
    <property type="entry name" value="INNER MEMBRANE PROTEIN YBAN"/>
    <property type="match status" value="1"/>
</dbReference>
<feature type="transmembrane region" description="Helical" evidence="1">
    <location>
        <begin position="69"/>
        <end position="102"/>
    </location>
</feature>
<accession>K1U0H0</accession>